<sequence length="1982" mass="210218">MKKITLSILFGFMAFFGYSQIGLVENFDGQAGLPPGWTTDSYNWTVAEVCNVISLRGNLNDTNTTDQLTSPNIAGQSNGTDVNISFDYKVVDWSAGTQATPPGWGQMDIQYSTDDGGSWTTITTIDDGNHTTSNTCATFNTVLPAADIPTGSDFKLRFANTWVAGDYYFYIDNVVANQVVADPPSCVTMTTPVNGETSVSINTTLSWSSASGLPNGYVLSVGTTPGGTEIIDNEDVGLSTFYNTLPVLDYSTIYYVSIIPYNDNGPAIDCEEQIFTTGADPNAPVDCASGTPINVIHCYTNNDTTTWNFQSSSGAPLNVFFNSGGIESCCDDIFIYDGTDNTGTLLYGGNNGGDLAGLSINSTGDSIFIEIDADPSVSCDSGSTCCTSPWNFDVSCIDETAVPNCNADLTTPTNGATDVDVATQITWSPASVVVTGYYLSLGTTPGGTDIADNLDLGNVLSYTPSNILPYETDVYVTITPYNDNGSAVNCSEYTFTTEQNPYQCAAEDQCVFTFTIEDSWGDGWNGNTMSVLQDGLEVAILGEDFTSGAGPIEYQIPLCDGIPFELFWNDGGSFAGEVSVVVVDAFDEEIFNMPNGNGDLQGTSLFSDMVNCTPPTCPRPSDLTIVNVTPTSVEVSWTSNGTEDTWEVIVQPQGTGYPDGTEPEIIQTMDNPYLYENLTPGVDYEIYVRAICAANDMSDWEGTVNFSTPYLVDCDAGQVINETHCYDNGNNQYVEIYSFQSSNGDPLNIFFHAGTIETCCDTIRLEEADGTVIYEGTGNGGDLTGLSFSSTGDTIVMFVEADGSVSCSSGSRVEWDFSVSCVDTTAVPNCNASLTLPVDGAVDVDENTDLTWSPASIIVTGYTLYVGTAPGTSDVIDGLDVGDVLTYDLGTLVYDTTYYVTIVPYNDNGNAADCTEYSFTTRPDPNQIIDCEAGQVFNTTYCYTDNDPMEFYFASSSGYPLSLEFNAGEIEETWDEIIILDSDGSVLYQGDNGGDLTGLSFISSGDTLTIQIDSDGFGSCSSSGYIPWDFDVWCQTCITQDVSFNIINGDCVTDPDNPVFEVAVDISDMGDAESLTITDDQSADSQEVFETGTVVLGPYPASTNVVVTVANTNDSNCIVESNPLAFLCPPPPNPCSIAYAGEDQVVDCENPEATLSANFHLYGQDTENYEINAIDTCPSPPVDGATPTSVDSDDVWSEVIDLGFEFCFYGGVYDQVIIGSNGVISFETQYAGTGNGWAFDDTDTLPNNDNASITEGNIFGVGHDIDPSVCGSIDYVVLGSAPYRQFVVNFNDVCHFSCNDIQSTSQIVLHESSNNIDIHIIEKPTCPGWNDGLAVVGLQSIDDTQATTPPGRNMGVWTVTEPESWRFSPSGTPNYTLEWLDEDGNSVGNTETVTVSPGETENYTFEVTYDLCTGGQATVSDEVLVEYIGGDEFDATFTMEPTCDGGIATLSATADTGGTFELDPAPTDTAVIDPATGEVTSGTPGETYTVQYTTLGNCPAIETQTVTVLGVGDASFTMEPTCDGATATITGDAGGTFAFNPAPTDDAVINPNTGEITGGNTGTMYTVEYTSPGDCPAVSTQTVTTLSGGDPTITVAPTCDGGTVTIVGDAGGTFAFNPMPNDGAVINPTTGEVTGGTPGATYTIEYTVTVGCTVVGTQSLTVLPAEDATFTMEPTCDGAIATITGDMGGTFAFNPVPTDDAVINPNTGEITGGTPDTSYTVEYTTAGDCPQTEMQTVTTLPLDDATFTMVSTPCGAEVDSVITPGGTFTFNPEPNDGALIDPQTGEITGAMPNTDYTVEYTTPGECWSTSTVTVTPEPGDDPYFEMEPTVCGAQVVEGSVMTPGGTFSFDSSPSDGAEINSNTGEITGGTIGTTYSVLYTTAGDCPEFMVVDVTVEVCTIPQLITPNNDGNNDVFDLDGFNVSSLEIFNRYGVKVYSKQNYTDEFGGISDDGEELPTGTYYYVMKYQGNQVKTAWLYINRQK</sequence>
<accession>A0AAU6NUZ4</accession>
<dbReference type="CDD" id="cd00063">
    <property type="entry name" value="FN3"/>
    <property type="match status" value="1"/>
</dbReference>
<evidence type="ECO:0000313" key="4">
    <source>
        <dbReference type="Proteomes" id="UP001368318"/>
    </source>
</evidence>
<dbReference type="EMBL" id="CP136924">
    <property type="protein sequence ID" value="WXA01484.1"/>
    <property type="molecule type" value="Genomic_DNA"/>
</dbReference>
<keyword evidence="4" id="KW-1185">Reference proteome</keyword>
<dbReference type="Proteomes" id="UP001368318">
    <property type="component" value="Chromosome"/>
</dbReference>
<feature type="domain" description="Fibronectin type-III" evidence="1">
    <location>
        <begin position="833"/>
        <end position="924"/>
    </location>
</feature>
<dbReference type="InterPro" id="IPR036116">
    <property type="entry name" value="FN3_sf"/>
</dbReference>
<dbReference type="PROSITE" id="PS50853">
    <property type="entry name" value="FN3"/>
    <property type="match status" value="3"/>
</dbReference>
<evidence type="ECO:0000313" key="2">
    <source>
        <dbReference type="EMBL" id="WXA01484.1"/>
    </source>
</evidence>
<dbReference type="SUPFAM" id="SSF49265">
    <property type="entry name" value="Fibronectin type III"/>
    <property type="match status" value="2"/>
</dbReference>
<dbReference type="Pfam" id="PF13585">
    <property type="entry name" value="CHU_C"/>
    <property type="match status" value="1"/>
</dbReference>
<dbReference type="Pfam" id="PF00041">
    <property type="entry name" value="fn3"/>
    <property type="match status" value="1"/>
</dbReference>
<proteinExistence type="predicted"/>
<feature type="domain" description="Fibronectin type-III" evidence="1">
    <location>
        <begin position="183"/>
        <end position="280"/>
    </location>
</feature>
<dbReference type="InterPro" id="IPR003961">
    <property type="entry name" value="FN3_dom"/>
</dbReference>
<reference evidence="2 4" key="1">
    <citation type="submission" date="2023-10" db="EMBL/GenBank/DDBJ databases">
        <title>Culture-based analysis of two novel bacteria associated with mangrove crab gills.</title>
        <authorList>
            <person name="Yang X."/>
            <person name="Garuglieri E."/>
            <person name="Van Goethem M.W."/>
            <person name="Fusi M."/>
            <person name="Marasco R."/>
            <person name="Daffonchio D.G."/>
        </authorList>
    </citation>
    <scope>NUCLEOTIDE SEQUENCE [LARGE SCALE GENOMIC DNA]</scope>
    <source>
        <strain evidence="3">UG2-1</strain>
        <strain evidence="2">UG2-2</strain>
        <strain evidence="4">UG2_2</strain>
    </source>
</reference>
<dbReference type="InterPro" id="IPR026341">
    <property type="entry name" value="T9SS_type_B"/>
</dbReference>
<dbReference type="SMART" id="SM00060">
    <property type="entry name" value="FN3"/>
    <property type="match status" value="2"/>
</dbReference>
<name>A0AAU6NUZ4_9FLAO</name>
<dbReference type="InterPro" id="IPR013783">
    <property type="entry name" value="Ig-like_fold"/>
</dbReference>
<dbReference type="EMBL" id="CP136925">
    <property type="protein sequence ID" value="WXA13368.1"/>
    <property type="molecule type" value="Genomic_DNA"/>
</dbReference>
<dbReference type="InterPro" id="IPR035914">
    <property type="entry name" value="Sperma_CUB_dom_sf"/>
</dbReference>
<protein>
    <submittedName>
        <fullName evidence="2">Gliding motility-associated C-terminal domain-containing protein</fullName>
    </submittedName>
</protein>
<dbReference type="RefSeq" id="WP_338732576.1">
    <property type="nucleotide sequence ID" value="NZ_CP136924.1"/>
</dbReference>
<organism evidence="2 4">
    <name type="scientific">Mangrovimonas cancribranchiae</name>
    <dbReference type="NCBI Taxonomy" id="3080055"/>
    <lineage>
        <taxon>Bacteria</taxon>
        <taxon>Pseudomonadati</taxon>
        <taxon>Bacteroidota</taxon>
        <taxon>Flavobacteriia</taxon>
        <taxon>Flavobacteriales</taxon>
        <taxon>Flavobacteriaceae</taxon>
        <taxon>Mangrovimonas</taxon>
    </lineage>
</organism>
<dbReference type="SUPFAM" id="SSF49854">
    <property type="entry name" value="Spermadhesin, CUB domain"/>
    <property type="match status" value="1"/>
</dbReference>
<dbReference type="KEGG" id="mcaa:R3L15_00490"/>
<gene>
    <name evidence="3" type="ORF">R3L15_00490</name>
    <name evidence="2" type="ORF">R3L16_06905</name>
</gene>
<evidence type="ECO:0000313" key="3">
    <source>
        <dbReference type="EMBL" id="WXA13368.1"/>
    </source>
</evidence>
<dbReference type="Gene3D" id="2.60.40.10">
    <property type="entry name" value="Immunoglobulins"/>
    <property type="match status" value="4"/>
</dbReference>
<evidence type="ECO:0000259" key="1">
    <source>
        <dbReference type="PROSITE" id="PS50853"/>
    </source>
</evidence>
<dbReference type="NCBIfam" id="TIGR04131">
    <property type="entry name" value="Bac_Flav_CTERM"/>
    <property type="match status" value="1"/>
</dbReference>
<feature type="domain" description="Fibronectin type-III" evidence="1">
    <location>
        <begin position="619"/>
        <end position="711"/>
    </location>
</feature>
<dbReference type="Gene3D" id="2.60.120.260">
    <property type="entry name" value="Galactose-binding domain-like"/>
    <property type="match status" value="1"/>
</dbReference>